<dbReference type="InterPro" id="IPR050146">
    <property type="entry name" value="Type-I_3-dehydroquinase"/>
</dbReference>
<organism evidence="6 7">
    <name type="scientific">Propionibacterium acidifaciens F0233</name>
    <dbReference type="NCBI Taxonomy" id="553198"/>
    <lineage>
        <taxon>Bacteria</taxon>
        <taxon>Bacillati</taxon>
        <taxon>Actinomycetota</taxon>
        <taxon>Actinomycetes</taxon>
        <taxon>Propionibacteriales</taxon>
        <taxon>Propionibacteriaceae</taxon>
        <taxon>Propionibacterium</taxon>
    </lineage>
</organism>
<feature type="binding site" evidence="5">
    <location>
        <begin position="48"/>
        <end position="50"/>
    </location>
    <ligand>
        <name>3-dehydroquinate</name>
        <dbReference type="ChEBI" id="CHEBI:32364"/>
    </ligand>
</feature>
<name>U2QHR4_9ACTN</name>
<evidence type="ECO:0000256" key="1">
    <source>
        <dbReference type="ARBA" id="ARBA00001864"/>
    </source>
</evidence>
<keyword evidence="3 5" id="KW-0456">Lyase</keyword>
<feature type="active site" description="Proton donor/acceptor" evidence="5">
    <location>
        <position position="145"/>
    </location>
</feature>
<dbReference type="GO" id="GO:0046279">
    <property type="term" value="P:3,4-dihydroxybenzoate biosynthetic process"/>
    <property type="evidence" value="ECO:0007669"/>
    <property type="project" value="UniProtKB-ARBA"/>
</dbReference>
<evidence type="ECO:0000256" key="4">
    <source>
        <dbReference type="ARBA" id="ARBA00023270"/>
    </source>
</evidence>
<dbReference type="HAMAP" id="MF_00214">
    <property type="entry name" value="AroD"/>
    <property type="match status" value="1"/>
</dbReference>
<evidence type="ECO:0000313" key="6">
    <source>
        <dbReference type="EMBL" id="ERK62425.1"/>
    </source>
</evidence>
<dbReference type="GeneID" id="95361095"/>
<accession>U2QHR4</accession>
<keyword evidence="7" id="KW-1185">Reference proteome</keyword>
<comment type="catalytic activity">
    <reaction evidence="1 5">
        <text>3-dehydroquinate = 3-dehydroshikimate + H2O</text>
        <dbReference type="Rhea" id="RHEA:21096"/>
        <dbReference type="ChEBI" id="CHEBI:15377"/>
        <dbReference type="ChEBI" id="CHEBI:16630"/>
        <dbReference type="ChEBI" id="CHEBI:32364"/>
        <dbReference type="EC" id="4.2.1.10"/>
    </reaction>
</comment>
<comment type="similarity">
    <text evidence="5">Belongs to the type-I 3-dehydroquinase family.</text>
</comment>
<dbReference type="EMBL" id="ACVN02000030">
    <property type="protein sequence ID" value="ERK62425.1"/>
    <property type="molecule type" value="Genomic_DNA"/>
</dbReference>
<dbReference type="PANTHER" id="PTHR43699">
    <property type="entry name" value="3-DEHYDROQUINATE DEHYDRATASE"/>
    <property type="match status" value="1"/>
</dbReference>
<feature type="binding site" evidence="5">
    <location>
        <position position="238"/>
    </location>
    <ligand>
        <name>3-dehydroquinate</name>
        <dbReference type="ChEBI" id="CHEBI:32364"/>
    </ligand>
</feature>
<feature type="binding site" evidence="5">
    <location>
        <position position="215"/>
    </location>
    <ligand>
        <name>3-dehydroquinate</name>
        <dbReference type="ChEBI" id="CHEBI:32364"/>
    </ligand>
</feature>
<dbReference type="GO" id="GO:0009423">
    <property type="term" value="P:chorismate biosynthetic process"/>
    <property type="evidence" value="ECO:0007669"/>
    <property type="project" value="UniProtKB-UniRule"/>
</dbReference>
<evidence type="ECO:0000256" key="3">
    <source>
        <dbReference type="ARBA" id="ARBA00023239"/>
    </source>
</evidence>
<dbReference type="FunFam" id="3.20.20.70:FF:000047">
    <property type="entry name" value="3-dehydroquinate dehydratase"/>
    <property type="match status" value="1"/>
</dbReference>
<dbReference type="GO" id="GO:0008652">
    <property type="term" value="P:amino acid biosynthetic process"/>
    <property type="evidence" value="ECO:0007669"/>
    <property type="project" value="UniProtKB-KW"/>
</dbReference>
<gene>
    <name evidence="6" type="primary">aroD_1</name>
    <name evidence="5" type="synonym">aroD</name>
    <name evidence="6" type="ORF">HMPREF0682_2929</name>
</gene>
<comment type="pathway">
    <text evidence="5">Metabolic intermediate biosynthesis; chorismate biosynthesis; chorismate from D-erythrose 4-phosphate and phosphoenolpyruvate: step 3/7.</text>
</comment>
<dbReference type="UniPathway" id="UPA00053">
    <property type="reaction ID" value="UER00086"/>
</dbReference>
<feature type="binding site" evidence="5">
    <location>
        <position position="234"/>
    </location>
    <ligand>
        <name>3-dehydroquinate</name>
        <dbReference type="ChEBI" id="CHEBI:32364"/>
    </ligand>
</feature>
<dbReference type="Gene3D" id="3.20.20.70">
    <property type="entry name" value="Aldolase class I"/>
    <property type="match status" value="1"/>
</dbReference>
<comment type="subunit">
    <text evidence="5">Homodimer.</text>
</comment>
<dbReference type="InterPro" id="IPR013785">
    <property type="entry name" value="Aldolase_TIM"/>
</dbReference>
<dbReference type="EC" id="4.2.1.10" evidence="5"/>
<reference evidence="6" key="1">
    <citation type="submission" date="2013-08" db="EMBL/GenBank/DDBJ databases">
        <authorList>
            <person name="Durkin A.S."/>
            <person name="Haft D.R."/>
            <person name="McCorrison J."/>
            <person name="Torralba M."/>
            <person name="Gillis M."/>
            <person name="Haft D.H."/>
            <person name="Methe B."/>
            <person name="Sutton G."/>
            <person name="Nelson K.E."/>
        </authorList>
    </citation>
    <scope>NUCLEOTIDE SEQUENCE [LARGE SCALE GENOMIC DNA]</scope>
    <source>
        <strain evidence="6">F0233</strain>
    </source>
</reference>
<keyword evidence="5" id="KW-0028">Amino-acid biosynthesis</keyword>
<dbReference type="GO" id="GO:0009073">
    <property type="term" value="P:aromatic amino acid family biosynthetic process"/>
    <property type="evidence" value="ECO:0007669"/>
    <property type="project" value="UniProtKB-KW"/>
</dbReference>
<dbReference type="AlphaFoldDB" id="U2QHR4"/>
<dbReference type="RefSeq" id="WP_021796304.1">
    <property type="nucleotide sequence ID" value="NZ_ACVN02000030.1"/>
</dbReference>
<dbReference type="GO" id="GO:0003855">
    <property type="term" value="F:3-dehydroquinate dehydratase activity"/>
    <property type="evidence" value="ECO:0007669"/>
    <property type="project" value="UniProtKB-UniRule"/>
</dbReference>
<comment type="caution">
    <text evidence="6">The sequence shown here is derived from an EMBL/GenBank/DDBJ whole genome shotgun (WGS) entry which is preliminary data.</text>
</comment>
<keyword evidence="2 5" id="KW-0057">Aromatic amino acid biosynthesis</keyword>
<dbReference type="InterPro" id="IPR001381">
    <property type="entry name" value="DHquinase_I"/>
</dbReference>
<evidence type="ECO:0000313" key="7">
    <source>
        <dbReference type="Proteomes" id="UP000017052"/>
    </source>
</evidence>
<dbReference type="NCBIfam" id="TIGR01093">
    <property type="entry name" value="aroD"/>
    <property type="match status" value="1"/>
</dbReference>
<evidence type="ECO:0000256" key="5">
    <source>
        <dbReference type="HAMAP-Rule" id="MF_00214"/>
    </source>
</evidence>
<feature type="active site" description="Schiff-base intermediate with substrate" evidence="5">
    <location>
        <position position="172"/>
    </location>
</feature>
<dbReference type="Proteomes" id="UP000017052">
    <property type="component" value="Unassembled WGS sequence"/>
</dbReference>
<proteinExistence type="inferred from homology"/>
<evidence type="ECO:0000256" key="2">
    <source>
        <dbReference type="ARBA" id="ARBA00023141"/>
    </source>
</evidence>
<feature type="binding site" evidence="5">
    <location>
        <position position="84"/>
    </location>
    <ligand>
        <name>3-dehydroquinate</name>
        <dbReference type="ChEBI" id="CHEBI:32364"/>
    </ligand>
</feature>
<dbReference type="Pfam" id="PF01487">
    <property type="entry name" value="DHquinase_I"/>
    <property type="match status" value="1"/>
</dbReference>
<comment type="function">
    <text evidence="5">Involved in the third step of the chorismate pathway, which leads to the biosynthesis of aromatic amino acids. Catalyzes the cis-dehydration of 3-dehydroquinate (DHQ) and introduces the first double bond of the aromatic ring to yield 3-dehydroshikimate.</text>
</comment>
<sequence>MTMRTVRLKDVVLGEGPPKVIVPITGTTADEVLAGAEALTPHEIDIVEWRVDFLGTAPDVGAAVALAGPLAARLGGRGLLATFRTADEGGEKAISAQDYVALNSALIDSGHVDAVDVEFFRGPQVVREVIDAAHARAVAVVASNHDFDATPSAEEIVSRLRRMQEAGADVPKLACTPHDTGDLLTLLSATWLMSAHHADRPIITMSMGREGMLSRMTGAFFGSAATFGMVGRPSAPGQIPVGELNRILGLLGEWAPEH</sequence>
<comment type="caution">
    <text evidence="5">Lacks conserved residue(s) required for the propagation of feature annotation.</text>
</comment>
<protein>
    <recommendedName>
        <fullName evidence="5">3-dehydroquinate dehydratase</fullName>
        <shortName evidence="5">3-dehydroquinase</shortName>
        <ecNumber evidence="5">4.2.1.10</ecNumber>
    </recommendedName>
    <alternativeName>
        <fullName evidence="5">Type I DHQase</fullName>
    </alternativeName>
    <alternativeName>
        <fullName evidence="5">Type I dehydroquinase</fullName>
        <shortName evidence="5">DHQ1</shortName>
    </alternativeName>
</protein>
<dbReference type="SUPFAM" id="SSF51569">
    <property type="entry name" value="Aldolase"/>
    <property type="match status" value="1"/>
</dbReference>
<dbReference type="CDD" id="cd00502">
    <property type="entry name" value="DHQase_I"/>
    <property type="match status" value="1"/>
</dbReference>
<dbReference type="PANTHER" id="PTHR43699:SF1">
    <property type="entry name" value="3-DEHYDROQUINATE DEHYDRATASE"/>
    <property type="match status" value="1"/>
</dbReference>
<keyword evidence="4 5" id="KW-0704">Schiff base</keyword>